<dbReference type="Proteomes" id="UP000198729">
    <property type="component" value="Unassembled WGS sequence"/>
</dbReference>
<proteinExistence type="predicted"/>
<sequence length="82" mass="9550">MYLLGSGWPVGRVAQALMIDRESVRNHHKRYRKGGLMALLRNEMGGNAPLSKSTVNFKKRNSRKTTFTSWMPHILTTIRWRH</sequence>
<dbReference type="InterPro" id="IPR010332">
    <property type="entry name" value="ATPase_terminase-su_N"/>
</dbReference>
<accession>A0A1G5SJ18</accession>
<gene>
    <name evidence="2" type="ORF">NSMM_520029</name>
</gene>
<protein>
    <recommendedName>
        <fullName evidence="1">Terminase ATPase subunit N-terminal domain-containing protein</fullName>
    </recommendedName>
</protein>
<organism evidence="2 3">
    <name type="scientific">Nitrosomonas mobilis</name>
    <dbReference type="NCBI Taxonomy" id="51642"/>
    <lineage>
        <taxon>Bacteria</taxon>
        <taxon>Pseudomonadati</taxon>
        <taxon>Pseudomonadota</taxon>
        <taxon>Betaproteobacteria</taxon>
        <taxon>Nitrosomonadales</taxon>
        <taxon>Nitrosomonadaceae</taxon>
        <taxon>Nitrosomonas</taxon>
    </lineage>
</organism>
<reference evidence="2 3" key="1">
    <citation type="submission" date="2016-10" db="EMBL/GenBank/DDBJ databases">
        <authorList>
            <person name="de Groot N.N."/>
        </authorList>
    </citation>
    <scope>NUCLEOTIDE SEQUENCE [LARGE SCALE GENOMIC DNA]</scope>
    <source>
        <strain evidence="2">1</strain>
    </source>
</reference>
<evidence type="ECO:0000259" key="1">
    <source>
        <dbReference type="Pfam" id="PF06056"/>
    </source>
</evidence>
<dbReference type="AlphaFoldDB" id="A0A1G5SJ18"/>
<dbReference type="EMBL" id="FMWO01000061">
    <property type="protein sequence ID" value="SCZ86359.1"/>
    <property type="molecule type" value="Genomic_DNA"/>
</dbReference>
<name>A0A1G5SJ18_9PROT</name>
<feature type="domain" description="Terminase ATPase subunit N-terminal" evidence="1">
    <location>
        <begin position="6"/>
        <end position="47"/>
    </location>
</feature>
<keyword evidence="3" id="KW-1185">Reference proteome</keyword>
<evidence type="ECO:0000313" key="3">
    <source>
        <dbReference type="Proteomes" id="UP000198729"/>
    </source>
</evidence>
<evidence type="ECO:0000313" key="2">
    <source>
        <dbReference type="EMBL" id="SCZ86359.1"/>
    </source>
</evidence>
<dbReference type="Pfam" id="PF06056">
    <property type="entry name" value="Terminase_5"/>
    <property type="match status" value="1"/>
</dbReference>